<name>A0A813QK62_ADIRI</name>
<dbReference type="SUPFAM" id="SSF52374">
    <property type="entry name" value="Nucleotidylyl transferase"/>
    <property type="match status" value="1"/>
</dbReference>
<evidence type="ECO:0000256" key="7">
    <source>
        <dbReference type="RuleBase" id="RU363036"/>
    </source>
</evidence>
<sequence length="156" mass="17918">MINHLIKRSLIRYCSISKRYLSSETSDVFKLQERGFFCDNLAEVDDNLRKLVTSKKQTIYCGFDPTARSLHVGNLVGLIGLLQWQRAGHQPIALLGSATVLIGDPSGRLHERKQYLTNDDIVSNTENIERLIRLIFANHEKYFWKSSQKKLLPLTE</sequence>
<evidence type="ECO:0000256" key="5">
    <source>
        <dbReference type="ARBA" id="ARBA00023146"/>
    </source>
</evidence>
<evidence type="ECO:0000256" key="4">
    <source>
        <dbReference type="ARBA" id="ARBA00022917"/>
    </source>
</evidence>
<gene>
    <name evidence="8" type="ORF">EDS130_LOCUS3218</name>
</gene>
<dbReference type="Pfam" id="PF00579">
    <property type="entry name" value="tRNA-synt_1b"/>
    <property type="match status" value="1"/>
</dbReference>
<evidence type="ECO:0000256" key="1">
    <source>
        <dbReference type="ARBA" id="ARBA00022598"/>
    </source>
</evidence>
<accession>A0A813QK62</accession>
<dbReference type="Gene3D" id="3.40.50.620">
    <property type="entry name" value="HUPs"/>
    <property type="match status" value="1"/>
</dbReference>
<evidence type="ECO:0000256" key="2">
    <source>
        <dbReference type="ARBA" id="ARBA00022741"/>
    </source>
</evidence>
<dbReference type="GO" id="GO:0004831">
    <property type="term" value="F:tyrosine-tRNA ligase activity"/>
    <property type="evidence" value="ECO:0007669"/>
    <property type="project" value="UniProtKB-EC"/>
</dbReference>
<dbReference type="GO" id="GO:0005524">
    <property type="term" value="F:ATP binding"/>
    <property type="evidence" value="ECO:0007669"/>
    <property type="project" value="UniProtKB-KW"/>
</dbReference>
<dbReference type="InterPro" id="IPR002305">
    <property type="entry name" value="aa-tRNA-synth_Ic"/>
</dbReference>
<dbReference type="OrthoDB" id="337870at2759"/>
<evidence type="ECO:0000313" key="9">
    <source>
        <dbReference type="Proteomes" id="UP000663852"/>
    </source>
</evidence>
<keyword evidence="4 7" id="KW-0648">Protein biosynthesis</keyword>
<keyword evidence="2 7" id="KW-0547">Nucleotide-binding</keyword>
<dbReference type="Proteomes" id="UP000663852">
    <property type="component" value="Unassembled WGS sequence"/>
</dbReference>
<protein>
    <recommendedName>
        <fullName evidence="10">Tyrosyl-tRNA synthetase</fullName>
    </recommendedName>
</protein>
<comment type="caution">
    <text evidence="8">The sequence shown here is derived from an EMBL/GenBank/DDBJ whole genome shotgun (WGS) entry which is preliminary data.</text>
</comment>
<keyword evidence="1 7" id="KW-0436">Ligase</keyword>
<dbReference type="EMBL" id="CAJNOJ010000008">
    <property type="protein sequence ID" value="CAF0769346.1"/>
    <property type="molecule type" value="Genomic_DNA"/>
</dbReference>
<organism evidence="8 9">
    <name type="scientific">Adineta ricciae</name>
    <name type="common">Rotifer</name>
    <dbReference type="NCBI Taxonomy" id="249248"/>
    <lineage>
        <taxon>Eukaryota</taxon>
        <taxon>Metazoa</taxon>
        <taxon>Spiralia</taxon>
        <taxon>Gnathifera</taxon>
        <taxon>Rotifera</taxon>
        <taxon>Eurotatoria</taxon>
        <taxon>Bdelloidea</taxon>
        <taxon>Adinetida</taxon>
        <taxon>Adinetidae</taxon>
        <taxon>Adineta</taxon>
    </lineage>
</organism>
<proteinExistence type="inferred from homology"/>
<dbReference type="InterPro" id="IPR014729">
    <property type="entry name" value="Rossmann-like_a/b/a_fold"/>
</dbReference>
<dbReference type="AlphaFoldDB" id="A0A813QK62"/>
<dbReference type="InterPro" id="IPR024088">
    <property type="entry name" value="Tyr-tRNA-ligase_bac-type"/>
</dbReference>
<dbReference type="GO" id="GO:0005739">
    <property type="term" value="C:mitochondrion"/>
    <property type="evidence" value="ECO:0007669"/>
    <property type="project" value="TreeGrafter"/>
</dbReference>
<keyword evidence="5 7" id="KW-0030">Aminoacyl-tRNA synthetase</keyword>
<reference evidence="8" key="1">
    <citation type="submission" date="2021-02" db="EMBL/GenBank/DDBJ databases">
        <authorList>
            <person name="Nowell W R."/>
        </authorList>
    </citation>
    <scope>NUCLEOTIDE SEQUENCE</scope>
</reference>
<dbReference type="GO" id="GO:0005829">
    <property type="term" value="C:cytosol"/>
    <property type="evidence" value="ECO:0007669"/>
    <property type="project" value="TreeGrafter"/>
</dbReference>
<evidence type="ECO:0008006" key="10">
    <source>
        <dbReference type="Google" id="ProtNLM"/>
    </source>
</evidence>
<comment type="similarity">
    <text evidence="7">Belongs to the class-I aminoacyl-tRNA synthetase family.</text>
</comment>
<comment type="catalytic activity">
    <reaction evidence="6">
        <text>tRNA(Tyr) + L-tyrosine + ATP = L-tyrosyl-tRNA(Tyr) + AMP + diphosphate + H(+)</text>
        <dbReference type="Rhea" id="RHEA:10220"/>
        <dbReference type="Rhea" id="RHEA-COMP:9706"/>
        <dbReference type="Rhea" id="RHEA-COMP:9707"/>
        <dbReference type="ChEBI" id="CHEBI:15378"/>
        <dbReference type="ChEBI" id="CHEBI:30616"/>
        <dbReference type="ChEBI" id="CHEBI:33019"/>
        <dbReference type="ChEBI" id="CHEBI:58315"/>
        <dbReference type="ChEBI" id="CHEBI:78442"/>
        <dbReference type="ChEBI" id="CHEBI:78536"/>
        <dbReference type="ChEBI" id="CHEBI:456215"/>
        <dbReference type="EC" id="6.1.1.1"/>
    </reaction>
</comment>
<dbReference type="PANTHER" id="PTHR11766:SF0">
    <property type="entry name" value="TYROSINE--TRNA LIGASE, MITOCHONDRIAL"/>
    <property type="match status" value="1"/>
</dbReference>
<evidence type="ECO:0000256" key="3">
    <source>
        <dbReference type="ARBA" id="ARBA00022840"/>
    </source>
</evidence>
<dbReference type="PANTHER" id="PTHR11766">
    <property type="entry name" value="TYROSYL-TRNA SYNTHETASE"/>
    <property type="match status" value="1"/>
</dbReference>
<evidence type="ECO:0000313" key="8">
    <source>
        <dbReference type="EMBL" id="CAF0769346.1"/>
    </source>
</evidence>
<evidence type="ECO:0000256" key="6">
    <source>
        <dbReference type="ARBA" id="ARBA00048248"/>
    </source>
</evidence>
<keyword evidence="3 7" id="KW-0067">ATP-binding</keyword>
<dbReference type="GO" id="GO:0006418">
    <property type="term" value="P:tRNA aminoacylation for protein translation"/>
    <property type="evidence" value="ECO:0007669"/>
    <property type="project" value="InterPro"/>
</dbReference>